<comment type="caution">
    <text evidence="2">The sequence shown here is derived from an EMBL/GenBank/DDBJ whole genome shotgun (WGS) entry which is preliminary data.</text>
</comment>
<evidence type="ECO:0000313" key="2">
    <source>
        <dbReference type="EMBL" id="CAG8532308.1"/>
    </source>
</evidence>
<organism evidence="2 3">
    <name type="scientific">Cetraspora pellucida</name>
    <dbReference type="NCBI Taxonomy" id="1433469"/>
    <lineage>
        <taxon>Eukaryota</taxon>
        <taxon>Fungi</taxon>
        <taxon>Fungi incertae sedis</taxon>
        <taxon>Mucoromycota</taxon>
        <taxon>Glomeromycotina</taxon>
        <taxon>Glomeromycetes</taxon>
        <taxon>Diversisporales</taxon>
        <taxon>Gigasporaceae</taxon>
        <taxon>Cetraspora</taxon>
    </lineage>
</organism>
<dbReference type="AlphaFoldDB" id="A0A9N9FGX4"/>
<name>A0A9N9FGX4_9GLOM</name>
<reference evidence="2" key="1">
    <citation type="submission" date="2021-06" db="EMBL/GenBank/DDBJ databases">
        <authorList>
            <person name="Kallberg Y."/>
            <person name="Tangrot J."/>
            <person name="Rosling A."/>
        </authorList>
    </citation>
    <scope>NUCLEOTIDE SEQUENCE</scope>
    <source>
        <strain evidence="2">FL966</strain>
    </source>
</reference>
<evidence type="ECO:0000313" key="3">
    <source>
        <dbReference type="Proteomes" id="UP000789759"/>
    </source>
</evidence>
<protein>
    <submittedName>
        <fullName evidence="2">4263_t:CDS:1</fullName>
    </submittedName>
</protein>
<feature type="region of interest" description="Disordered" evidence="1">
    <location>
        <begin position="172"/>
        <end position="194"/>
    </location>
</feature>
<proteinExistence type="predicted"/>
<dbReference type="EMBL" id="CAJVQA010001961">
    <property type="protein sequence ID" value="CAG8532308.1"/>
    <property type="molecule type" value="Genomic_DNA"/>
</dbReference>
<keyword evidence="3" id="KW-1185">Reference proteome</keyword>
<evidence type="ECO:0000256" key="1">
    <source>
        <dbReference type="SAM" id="MobiDB-lite"/>
    </source>
</evidence>
<dbReference type="OrthoDB" id="2471512at2759"/>
<dbReference type="Proteomes" id="UP000789759">
    <property type="component" value="Unassembled WGS sequence"/>
</dbReference>
<accession>A0A9N9FGX4</accession>
<sequence length="194" mass="22116">MIKSISSFIILFILSINAKIILSYSIYYRRIPTLNKNNRHNRRVVNYEKGSRISIPSFNSLPNYFQPSNTFDNFQTSKLSNGFNDEIDDGIDDLGFTHLNHLFPGSNHSNENHKQSPVPTNTTVVIQAMIEIPQSNATANDKPTYPKSRSLYSKLKKRKEICIGQNRELPIYQKTEPSKQNPEGLYGPGPGLWL</sequence>
<gene>
    <name evidence="2" type="ORF">CPELLU_LOCUS3902</name>
</gene>